<dbReference type="AlphaFoldDB" id="A0A9X0AY02"/>
<dbReference type="EMBL" id="JAPEIS010000001">
    <property type="protein sequence ID" value="KAJ8071009.1"/>
    <property type="molecule type" value="Genomic_DNA"/>
</dbReference>
<reference evidence="2" key="1">
    <citation type="submission" date="2022-11" db="EMBL/GenBank/DDBJ databases">
        <title>Genome Resource of Sclerotinia nivalis Strain SnTB1, a Plant Pathogen Isolated from American Ginseng.</title>
        <authorList>
            <person name="Fan S."/>
        </authorList>
    </citation>
    <scope>NUCLEOTIDE SEQUENCE</scope>
    <source>
        <strain evidence="2">SnTB1</strain>
    </source>
</reference>
<evidence type="ECO:0000313" key="2">
    <source>
        <dbReference type="EMBL" id="KAJ8071009.1"/>
    </source>
</evidence>
<accession>A0A9X0AY02</accession>
<keyword evidence="1" id="KW-0472">Membrane</keyword>
<evidence type="ECO:0000256" key="1">
    <source>
        <dbReference type="SAM" id="Phobius"/>
    </source>
</evidence>
<protein>
    <submittedName>
        <fullName evidence="2">Uncharacterized protein</fullName>
    </submittedName>
</protein>
<evidence type="ECO:0000313" key="3">
    <source>
        <dbReference type="Proteomes" id="UP001152300"/>
    </source>
</evidence>
<name>A0A9X0AY02_9HELO</name>
<keyword evidence="1" id="KW-0812">Transmembrane</keyword>
<keyword evidence="3" id="KW-1185">Reference proteome</keyword>
<comment type="caution">
    <text evidence="2">The sequence shown here is derived from an EMBL/GenBank/DDBJ whole genome shotgun (WGS) entry which is preliminary data.</text>
</comment>
<proteinExistence type="predicted"/>
<gene>
    <name evidence="2" type="ORF">OCU04_001359</name>
</gene>
<dbReference type="Proteomes" id="UP001152300">
    <property type="component" value="Unassembled WGS sequence"/>
</dbReference>
<feature type="transmembrane region" description="Helical" evidence="1">
    <location>
        <begin position="82"/>
        <end position="105"/>
    </location>
</feature>
<organism evidence="2 3">
    <name type="scientific">Sclerotinia nivalis</name>
    <dbReference type="NCBI Taxonomy" id="352851"/>
    <lineage>
        <taxon>Eukaryota</taxon>
        <taxon>Fungi</taxon>
        <taxon>Dikarya</taxon>
        <taxon>Ascomycota</taxon>
        <taxon>Pezizomycotina</taxon>
        <taxon>Leotiomycetes</taxon>
        <taxon>Helotiales</taxon>
        <taxon>Sclerotiniaceae</taxon>
        <taxon>Sclerotinia</taxon>
    </lineage>
</organism>
<sequence length="106" mass="12180">MAIQEQYKRYGKAQVALASPYEMPPYSRYFEYERLLYLHIPQHKDPKYLPPPFSLHFPTGNSNPPTFHVAAQTRLCKGLQGFYFVLLSSFITSSARVLVSCTIYGV</sequence>
<keyword evidence="1" id="KW-1133">Transmembrane helix</keyword>